<dbReference type="RefSeq" id="XP_013388086.1">
    <property type="nucleotide sequence ID" value="XM_013532632.1"/>
</dbReference>
<gene>
    <name evidence="9 10 11 12" type="primary">LOC106157126</name>
</gene>
<accession>A0A1S3HRA8</accession>
<dbReference type="GO" id="GO:0008017">
    <property type="term" value="F:microtubule binding"/>
    <property type="evidence" value="ECO:0007669"/>
    <property type="project" value="InterPro"/>
</dbReference>
<dbReference type="Proteomes" id="UP000085678">
    <property type="component" value="Unplaced"/>
</dbReference>
<dbReference type="AlphaFoldDB" id="A0A1S3HRA8"/>
<organism evidence="8 12">
    <name type="scientific">Lingula anatina</name>
    <name type="common">Brachiopod</name>
    <name type="synonym">Lingula unguis</name>
    <dbReference type="NCBI Taxonomy" id="7574"/>
    <lineage>
        <taxon>Eukaryota</taxon>
        <taxon>Metazoa</taxon>
        <taxon>Spiralia</taxon>
        <taxon>Lophotrochozoa</taxon>
        <taxon>Brachiopoda</taxon>
        <taxon>Linguliformea</taxon>
        <taxon>Lingulata</taxon>
        <taxon>Lingulida</taxon>
        <taxon>Linguloidea</taxon>
        <taxon>Lingulidae</taxon>
        <taxon>Lingula</taxon>
    </lineage>
</organism>
<dbReference type="PROSITE" id="PS50021">
    <property type="entry name" value="CH"/>
    <property type="match status" value="1"/>
</dbReference>
<dbReference type="Pfam" id="PF02187">
    <property type="entry name" value="GAS2"/>
    <property type="match status" value="1"/>
</dbReference>
<dbReference type="Pfam" id="PF00307">
    <property type="entry name" value="CH"/>
    <property type="match status" value="1"/>
</dbReference>
<dbReference type="SUPFAM" id="SSF47576">
    <property type="entry name" value="Calponin-homology domain, CH-domain"/>
    <property type="match status" value="1"/>
</dbReference>
<protein>
    <submittedName>
        <fullName evidence="9 10">Growth arrest-specific protein 2 isoform X2</fullName>
    </submittedName>
</protein>
<dbReference type="InterPro" id="IPR003108">
    <property type="entry name" value="GAR_dom"/>
</dbReference>
<keyword evidence="8" id="KW-1185">Reference proteome</keyword>
<comment type="subcellular location">
    <subcellularLocation>
        <location evidence="1">Cytoplasm</location>
        <location evidence="1">Cytoskeleton</location>
    </subcellularLocation>
</comment>
<evidence type="ECO:0000256" key="4">
    <source>
        <dbReference type="ARBA" id="ARBA00038441"/>
    </source>
</evidence>
<dbReference type="InterPro" id="IPR036534">
    <property type="entry name" value="GAR_dom_sf"/>
</dbReference>
<proteinExistence type="inferred from homology"/>
<dbReference type="GO" id="GO:0051015">
    <property type="term" value="F:actin filament binding"/>
    <property type="evidence" value="ECO:0007669"/>
    <property type="project" value="TreeGrafter"/>
</dbReference>
<dbReference type="RefSeq" id="XP_013388084.1">
    <property type="nucleotide sequence ID" value="XM_013532630.1"/>
</dbReference>
<evidence type="ECO:0000256" key="3">
    <source>
        <dbReference type="ARBA" id="ARBA00023212"/>
    </source>
</evidence>
<dbReference type="PANTHER" id="PTHR46756:SF13">
    <property type="entry name" value="GROWTH ARREST-SPECIFIC PROTEIN 2"/>
    <property type="match status" value="1"/>
</dbReference>
<dbReference type="Gene3D" id="1.10.418.10">
    <property type="entry name" value="Calponin-like domain"/>
    <property type="match status" value="1"/>
</dbReference>
<evidence type="ECO:0000313" key="11">
    <source>
        <dbReference type="RefSeq" id="XP_013388085.1"/>
    </source>
</evidence>
<keyword evidence="3" id="KW-0206">Cytoskeleton</keyword>
<feature type="region of interest" description="Disordered" evidence="5">
    <location>
        <begin position="1"/>
        <end position="31"/>
    </location>
</feature>
<evidence type="ECO:0000313" key="9">
    <source>
        <dbReference type="RefSeq" id="XP_013388083.1"/>
    </source>
</evidence>
<dbReference type="SMART" id="SM00243">
    <property type="entry name" value="GAS2"/>
    <property type="match status" value="1"/>
</dbReference>
<evidence type="ECO:0000256" key="1">
    <source>
        <dbReference type="ARBA" id="ARBA00004245"/>
    </source>
</evidence>
<dbReference type="GO" id="GO:0051764">
    <property type="term" value="P:actin crosslink formation"/>
    <property type="evidence" value="ECO:0007669"/>
    <property type="project" value="TreeGrafter"/>
</dbReference>
<evidence type="ECO:0000313" key="12">
    <source>
        <dbReference type="RefSeq" id="XP_013388086.1"/>
    </source>
</evidence>
<reference evidence="9 10" key="1">
    <citation type="submission" date="2025-04" db="UniProtKB">
        <authorList>
            <consortium name="RefSeq"/>
        </authorList>
    </citation>
    <scope>IDENTIFICATION</scope>
    <source>
        <tissue evidence="9 10">Gonads</tissue>
    </source>
</reference>
<evidence type="ECO:0000313" key="8">
    <source>
        <dbReference type="Proteomes" id="UP000085678"/>
    </source>
</evidence>
<feature type="domain" description="GAR" evidence="7">
    <location>
        <begin position="244"/>
        <end position="316"/>
    </location>
</feature>
<dbReference type="PROSITE" id="PS51460">
    <property type="entry name" value="GAR"/>
    <property type="match status" value="1"/>
</dbReference>
<keyword evidence="2" id="KW-0963">Cytoplasm</keyword>
<evidence type="ECO:0000256" key="2">
    <source>
        <dbReference type="ARBA" id="ARBA00022490"/>
    </source>
</evidence>
<dbReference type="GO" id="GO:0005884">
    <property type="term" value="C:actin filament"/>
    <property type="evidence" value="ECO:0007669"/>
    <property type="project" value="TreeGrafter"/>
</dbReference>
<dbReference type="OrthoDB" id="2250192at2759"/>
<dbReference type="CDD" id="cd21204">
    <property type="entry name" value="CH_GAS2-like"/>
    <property type="match status" value="1"/>
</dbReference>
<dbReference type="Gene3D" id="3.30.920.20">
    <property type="entry name" value="Gas2-like domain"/>
    <property type="match status" value="1"/>
</dbReference>
<dbReference type="GO" id="GO:0008093">
    <property type="term" value="F:cytoskeletal anchor activity"/>
    <property type="evidence" value="ECO:0007669"/>
    <property type="project" value="TreeGrafter"/>
</dbReference>
<dbReference type="RefSeq" id="XP_013388085.1">
    <property type="nucleotide sequence ID" value="XM_013532631.1"/>
</dbReference>
<dbReference type="PANTHER" id="PTHR46756">
    <property type="entry name" value="TRANSGELIN"/>
    <property type="match status" value="1"/>
</dbReference>
<dbReference type="SUPFAM" id="SSF143575">
    <property type="entry name" value="GAS2 domain-like"/>
    <property type="match status" value="1"/>
</dbReference>
<evidence type="ECO:0000256" key="5">
    <source>
        <dbReference type="SAM" id="MobiDB-lite"/>
    </source>
</evidence>
<evidence type="ECO:0000259" key="6">
    <source>
        <dbReference type="PROSITE" id="PS50021"/>
    </source>
</evidence>
<dbReference type="GeneID" id="106157126"/>
<dbReference type="RefSeq" id="XP_013388083.1">
    <property type="nucleotide sequence ID" value="XM_013532629.1"/>
</dbReference>
<evidence type="ECO:0000313" key="10">
    <source>
        <dbReference type="RefSeq" id="XP_013388084.1"/>
    </source>
</evidence>
<comment type="similarity">
    <text evidence="4">Belongs to the GAS2 family.</text>
</comment>
<dbReference type="SMART" id="SM00033">
    <property type="entry name" value="CH"/>
    <property type="match status" value="1"/>
</dbReference>
<dbReference type="InterPro" id="IPR036872">
    <property type="entry name" value="CH_dom_sf"/>
</dbReference>
<name>A0A1S3HRA8_LINAN</name>
<sequence length="340" mass="38259">MESWNKNSSATSSPRTPRARSRSASYGNIGNRGTVTEAAYQNGGCSTPDLKDVAQELQAKALIPLKEDLAQWLNKLLGIDIDAGNFMDVLDNGVFVCHLAQHIHTKAEANRQNLKTTQHIPENKVRFRPNAKRGSWFARDNTANFLSWCREWGVKQECLFESEDLVFHKHERSVILCLLELARIASTYGVEPPNLVKFEKEIEKEELGSTESLTGGVKSMVFDSPSSSRSSSPCTPRRRLGSGRIASKLHQEVTKLTSQCTCSNCGFQINRISEGKYKIGRKIVFIRLLHGKHLMVRVGGGWDTFEHFLAKHDPCKVIEFERETIDDKYLVIQSKYKSGT</sequence>
<evidence type="ECO:0000259" key="7">
    <source>
        <dbReference type="PROSITE" id="PS51460"/>
    </source>
</evidence>
<dbReference type="InterPro" id="IPR001715">
    <property type="entry name" value="CH_dom"/>
</dbReference>
<feature type="domain" description="Calponin-homology (CH)" evidence="6">
    <location>
        <begin position="63"/>
        <end position="186"/>
    </location>
</feature>